<name>A0A5B7EZR9_PORTR</name>
<evidence type="ECO:0000313" key="2">
    <source>
        <dbReference type="Proteomes" id="UP000324222"/>
    </source>
</evidence>
<dbReference type="EMBL" id="VSRR010003895">
    <property type="protein sequence ID" value="MPC37824.1"/>
    <property type="molecule type" value="Genomic_DNA"/>
</dbReference>
<evidence type="ECO:0000313" key="1">
    <source>
        <dbReference type="EMBL" id="MPC37824.1"/>
    </source>
</evidence>
<keyword evidence="2" id="KW-1185">Reference proteome</keyword>
<accession>A0A5B7EZR9</accession>
<proteinExistence type="predicted"/>
<organism evidence="1 2">
    <name type="scientific">Portunus trituberculatus</name>
    <name type="common">Swimming crab</name>
    <name type="synonym">Neptunus trituberculatus</name>
    <dbReference type="NCBI Taxonomy" id="210409"/>
    <lineage>
        <taxon>Eukaryota</taxon>
        <taxon>Metazoa</taxon>
        <taxon>Ecdysozoa</taxon>
        <taxon>Arthropoda</taxon>
        <taxon>Crustacea</taxon>
        <taxon>Multicrustacea</taxon>
        <taxon>Malacostraca</taxon>
        <taxon>Eumalacostraca</taxon>
        <taxon>Eucarida</taxon>
        <taxon>Decapoda</taxon>
        <taxon>Pleocyemata</taxon>
        <taxon>Brachyura</taxon>
        <taxon>Eubrachyura</taxon>
        <taxon>Portunoidea</taxon>
        <taxon>Portunidae</taxon>
        <taxon>Portuninae</taxon>
        <taxon>Portunus</taxon>
    </lineage>
</organism>
<dbReference type="AlphaFoldDB" id="A0A5B7EZR9"/>
<protein>
    <submittedName>
        <fullName evidence="1">Uncharacterized protein</fullName>
    </submittedName>
</protein>
<gene>
    <name evidence="1" type="ORF">E2C01_031318</name>
</gene>
<comment type="caution">
    <text evidence="1">The sequence shown here is derived from an EMBL/GenBank/DDBJ whole genome shotgun (WGS) entry which is preliminary data.</text>
</comment>
<dbReference type="Proteomes" id="UP000324222">
    <property type="component" value="Unassembled WGS sequence"/>
</dbReference>
<reference evidence="1 2" key="1">
    <citation type="submission" date="2019-05" db="EMBL/GenBank/DDBJ databases">
        <title>Another draft genome of Portunus trituberculatus and its Hox gene families provides insights of decapod evolution.</title>
        <authorList>
            <person name="Jeong J.-H."/>
            <person name="Song I."/>
            <person name="Kim S."/>
            <person name="Choi T."/>
            <person name="Kim D."/>
            <person name="Ryu S."/>
            <person name="Kim W."/>
        </authorList>
    </citation>
    <scope>NUCLEOTIDE SEQUENCE [LARGE SCALE GENOMIC DNA]</scope>
    <source>
        <tissue evidence="1">Muscle</tissue>
    </source>
</reference>
<sequence length="80" mass="8658">MLAADMIQRRGQWVVLSSAETHWRDGVGTNRIVFKVMCAATMRRCSALVSCAGSKGAVGGWELGNSAVGCDVQEIREQDE</sequence>